<accession>V4BHG3</accession>
<comment type="caution">
    <text evidence="2">Lacks conserved residue(s) required for the propagation of feature annotation.</text>
</comment>
<keyword evidence="7" id="KW-1185">Reference proteome</keyword>
<evidence type="ECO:0000259" key="4">
    <source>
        <dbReference type="PROSITE" id="PS50025"/>
    </source>
</evidence>
<feature type="non-terminal residue" evidence="6">
    <location>
        <position position="646"/>
    </location>
</feature>
<dbReference type="PANTHER" id="PTHR15036">
    <property type="entry name" value="PIKACHURIN-LIKE PROTEIN"/>
    <property type="match status" value="1"/>
</dbReference>
<feature type="domain" description="EGF-like" evidence="5">
    <location>
        <begin position="608"/>
        <end position="645"/>
    </location>
</feature>
<name>V4BHG3_LOTGI</name>
<dbReference type="EMBL" id="KB202793">
    <property type="protein sequence ID" value="ESO88049.1"/>
    <property type="molecule type" value="Genomic_DNA"/>
</dbReference>
<evidence type="ECO:0000256" key="2">
    <source>
        <dbReference type="PROSITE-ProRule" id="PRU00076"/>
    </source>
</evidence>
<organism evidence="6 7">
    <name type="scientific">Lottia gigantea</name>
    <name type="common">Giant owl limpet</name>
    <dbReference type="NCBI Taxonomy" id="225164"/>
    <lineage>
        <taxon>Eukaryota</taxon>
        <taxon>Metazoa</taxon>
        <taxon>Spiralia</taxon>
        <taxon>Lophotrochozoa</taxon>
        <taxon>Mollusca</taxon>
        <taxon>Gastropoda</taxon>
        <taxon>Patellogastropoda</taxon>
        <taxon>Lottioidea</taxon>
        <taxon>Lottiidae</taxon>
        <taxon>Lottia</taxon>
    </lineage>
</organism>
<evidence type="ECO:0000259" key="5">
    <source>
        <dbReference type="PROSITE" id="PS50026"/>
    </source>
</evidence>
<proteinExistence type="predicted"/>
<dbReference type="Proteomes" id="UP000030746">
    <property type="component" value="Unassembled WGS sequence"/>
</dbReference>
<dbReference type="InterPro" id="IPR000742">
    <property type="entry name" value="EGF"/>
</dbReference>
<feature type="non-terminal residue" evidence="6">
    <location>
        <position position="1"/>
    </location>
</feature>
<evidence type="ECO:0000256" key="1">
    <source>
        <dbReference type="ARBA" id="ARBA00023157"/>
    </source>
</evidence>
<dbReference type="SUPFAM" id="SSF49899">
    <property type="entry name" value="Concanavalin A-like lectins/glucanases"/>
    <property type="match status" value="3"/>
</dbReference>
<dbReference type="PROSITE" id="PS00010">
    <property type="entry name" value="ASX_HYDROXYL"/>
    <property type="match status" value="1"/>
</dbReference>
<feature type="domain" description="Laminin G" evidence="4">
    <location>
        <begin position="1"/>
        <end position="177"/>
    </location>
</feature>
<dbReference type="SMART" id="SM00181">
    <property type="entry name" value="EGF"/>
    <property type="match status" value="2"/>
</dbReference>
<dbReference type="InterPro" id="IPR050372">
    <property type="entry name" value="Neurexin-related_CASP"/>
</dbReference>
<dbReference type="STRING" id="225164.V4BHG3"/>
<evidence type="ECO:0008006" key="8">
    <source>
        <dbReference type="Google" id="ProtNLM"/>
    </source>
</evidence>
<gene>
    <name evidence="6" type="ORF">LOTGIDRAFT_71684</name>
</gene>
<evidence type="ECO:0000313" key="7">
    <source>
        <dbReference type="Proteomes" id="UP000030746"/>
    </source>
</evidence>
<sequence length="646" mass="72763">PVTFKSSETYITLPTLKVQQAGVVSFKFKTIKDNGLMFYNKGSPTEPNFVAIELYDGKLYFVYDFGSITRRVLFSPRIVSDGQQHEVQIRFFGRHIDLLLNGESKRINFVSGENLTDNLRGAFYVGGYDSYTTLPWYVWSREGYQGCIQDLRINGKQVDLHALVKGQFLYGKVERKCLDMPRECTQLQPCRNGFCIDSWDGYRCDCRGTRFTGRNCEKNALIGALDGNQVAIVSIDAPRTHTNDISLRFKSPLKDALLFQTYTDVSNEYLRCELENGRIKVTTNLGGETKNTDINYSIKCLHMQQTFRNTRHKFIRGLSISYYAGENLNDFQWHTVYINRRANQIEVWVDDGERVTGELAGERYFFDIGQIFVGGLTDDRTAIGGDATNYIGYMQSFMFNDVSVFDTAKKPLSFNLTDITTLPPLIYNPVTIKTREHYVQLPTLRIPQSMVINLMFKTKETSGVILFNGGRNNEFIAVELYNGYLHFSFNTSDSAPALRMNTPQPLNDNKWHTVTIRRVDNRRFSVSIDGASTTIASEGRDTSIDLQGPLYIGGLPENMFDKPYINSALLSKNGFQGCLASIDLSGAVPDLLQYSRGSTDISTGCTEIQSICGPNTCSNFGTCVPDGGLFRCDCNMTSYVGTICSE</sequence>
<keyword evidence="1 3" id="KW-1015">Disulfide bond</keyword>
<dbReference type="OrthoDB" id="6275838at2759"/>
<dbReference type="HOGENOM" id="CLU_014484_0_0_1"/>
<dbReference type="OMA" id="MHGGHCL"/>
<feature type="domain" description="Laminin G" evidence="4">
    <location>
        <begin position="428"/>
        <end position="605"/>
    </location>
</feature>
<dbReference type="PROSITE" id="PS50026">
    <property type="entry name" value="EGF_3"/>
    <property type="match status" value="2"/>
</dbReference>
<dbReference type="CDD" id="cd00053">
    <property type="entry name" value="EGF"/>
    <property type="match status" value="1"/>
</dbReference>
<feature type="domain" description="EGF-like" evidence="5">
    <location>
        <begin position="180"/>
        <end position="217"/>
    </location>
</feature>
<dbReference type="SMART" id="SM00179">
    <property type="entry name" value="EGF_CA"/>
    <property type="match status" value="1"/>
</dbReference>
<dbReference type="CDD" id="cd00110">
    <property type="entry name" value="LamG"/>
    <property type="match status" value="3"/>
</dbReference>
<dbReference type="CDD" id="cd00054">
    <property type="entry name" value="EGF_CA"/>
    <property type="match status" value="1"/>
</dbReference>
<dbReference type="InterPro" id="IPR000152">
    <property type="entry name" value="EGF-type_Asp/Asn_hydroxyl_site"/>
</dbReference>
<dbReference type="InterPro" id="IPR013320">
    <property type="entry name" value="ConA-like_dom_sf"/>
</dbReference>
<dbReference type="GeneID" id="20252026"/>
<feature type="domain" description="Laminin G" evidence="4">
    <location>
        <begin position="219"/>
        <end position="425"/>
    </location>
</feature>
<protein>
    <recommendedName>
        <fullName evidence="8">EGF-like domain-containing protein</fullName>
    </recommendedName>
</protein>
<dbReference type="RefSeq" id="XP_009061258.1">
    <property type="nucleotide sequence ID" value="XM_009063010.1"/>
</dbReference>
<dbReference type="SMART" id="SM00282">
    <property type="entry name" value="LamG"/>
    <property type="match status" value="3"/>
</dbReference>
<dbReference type="AlphaFoldDB" id="V4BHG3"/>
<dbReference type="KEGG" id="lgi:LOTGIDRAFT_71684"/>
<dbReference type="Gene3D" id="2.60.120.200">
    <property type="match status" value="3"/>
</dbReference>
<dbReference type="CTD" id="20252026"/>
<dbReference type="InterPro" id="IPR001881">
    <property type="entry name" value="EGF-like_Ca-bd_dom"/>
</dbReference>
<dbReference type="Gene3D" id="2.10.25.10">
    <property type="entry name" value="Laminin"/>
    <property type="match status" value="2"/>
</dbReference>
<evidence type="ECO:0000313" key="6">
    <source>
        <dbReference type="EMBL" id="ESO88049.1"/>
    </source>
</evidence>
<dbReference type="InterPro" id="IPR001791">
    <property type="entry name" value="Laminin_G"/>
</dbReference>
<dbReference type="PROSITE" id="PS50025">
    <property type="entry name" value="LAM_G_DOMAIN"/>
    <property type="match status" value="3"/>
</dbReference>
<feature type="disulfide bond" evidence="3">
    <location>
        <begin position="578"/>
        <end position="605"/>
    </location>
</feature>
<dbReference type="GO" id="GO:0005509">
    <property type="term" value="F:calcium ion binding"/>
    <property type="evidence" value="ECO:0007669"/>
    <property type="project" value="InterPro"/>
</dbReference>
<keyword evidence="2" id="KW-0245">EGF-like domain</keyword>
<evidence type="ECO:0000256" key="3">
    <source>
        <dbReference type="PROSITE-ProRule" id="PRU00122"/>
    </source>
</evidence>
<dbReference type="PANTHER" id="PTHR15036:SF85">
    <property type="entry name" value="SP2353, ISOFORM A"/>
    <property type="match status" value="1"/>
</dbReference>
<reference evidence="6 7" key="1">
    <citation type="journal article" date="2013" name="Nature">
        <title>Insights into bilaterian evolution from three spiralian genomes.</title>
        <authorList>
            <person name="Simakov O."/>
            <person name="Marletaz F."/>
            <person name="Cho S.J."/>
            <person name="Edsinger-Gonzales E."/>
            <person name="Havlak P."/>
            <person name="Hellsten U."/>
            <person name="Kuo D.H."/>
            <person name="Larsson T."/>
            <person name="Lv J."/>
            <person name="Arendt D."/>
            <person name="Savage R."/>
            <person name="Osoegawa K."/>
            <person name="de Jong P."/>
            <person name="Grimwood J."/>
            <person name="Chapman J.A."/>
            <person name="Shapiro H."/>
            <person name="Aerts A."/>
            <person name="Otillar R.P."/>
            <person name="Terry A.Y."/>
            <person name="Boore J.L."/>
            <person name="Grigoriev I.V."/>
            <person name="Lindberg D.R."/>
            <person name="Seaver E.C."/>
            <person name="Weisblat D.A."/>
            <person name="Putnam N.H."/>
            <person name="Rokhsar D.S."/>
        </authorList>
    </citation>
    <scope>NUCLEOTIDE SEQUENCE [LARGE SCALE GENOMIC DNA]</scope>
</reference>
<dbReference type="Pfam" id="PF02210">
    <property type="entry name" value="Laminin_G_2"/>
    <property type="match status" value="3"/>
</dbReference>